<dbReference type="InterPro" id="IPR000011">
    <property type="entry name" value="UBQ/SUMO-activ_enz_E1-like"/>
</dbReference>
<dbReference type="Gene3D" id="3.50.50.80">
    <property type="entry name" value="Ubiquitin-activating enzyme E1, inactive adenylation domain, subdomain 1"/>
    <property type="match status" value="1"/>
</dbReference>
<evidence type="ECO:0000256" key="8">
    <source>
        <dbReference type="SAM" id="MobiDB-lite"/>
    </source>
</evidence>
<dbReference type="PROSITE" id="PS00865">
    <property type="entry name" value="UBIQUITIN_ACTIVAT_2"/>
    <property type="match status" value="1"/>
</dbReference>
<evidence type="ECO:0000313" key="10">
    <source>
        <dbReference type="EMBL" id="KAA0147520.1"/>
    </source>
</evidence>
<evidence type="ECO:0000256" key="4">
    <source>
        <dbReference type="ARBA" id="ARBA00022741"/>
    </source>
</evidence>
<evidence type="ECO:0000256" key="2">
    <source>
        <dbReference type="ARBA" id="ARBA00005673"/>
    </source>
</evidence>
<feature type="active site" description="Glycyl thioester intermediate" evidence="7">
    <location>
        <position position="639"/>
    </location>
</feature>
<dbReference type="Pfam" id="PF00899">
    <property type="entry name" value="ThiF"/>
    <property type="match status" value="2"/>
</dbReference>
<organism evidence="10 11">
    <name type="scientific">Cafeteria roenbergensis</name>
    <name type="common">Marine flagellate</name>
    <dbReference type="NCBI Taxonomy" id="33653"/>
    <lineage>
        <taxon>Eukaryota</taxon>
        <taxon>Sar</taxon>
        <taxon>Stramenopiles</taxon>
        <taxon>Bigyra</taxon>
        <taxon>Opalozoa</taxon>
        <taxon>Bicosoecida</taxon>
        <taxon>Cafeteriaceae</taxon>
        <taxon>Cafeteria</taxon>
    </lineage>
</organism>
<comment type="pathway">
    <text evidence="1">Protein modification; protein ubiquitination.</text>
</comment>
<dbReference type="InterPro" id="IPR042063">
    <property type="entry name" value="Ubi_acti_E1_SCCH"/>
</dbReference>
<protein>
    <recommendedName>
        <fullName evidence="9">Ubiquitin-activating enzyme E1 C-terminal domain-containing protein</fullName>
    </recommendedName>
</protein>
<dbReference type="GO" id="GO:0004839">
    <property type="term" value="F:ubiquitin activating enzyme activity"/>
    <property type="evidence" value="ECO:0007669"/>
    <property type="project" value="UniProtKB-EC"/>
</dbReference>
<keyword evidence="5" id="KW-0833">Ubl conjugation pathway</keyword>
<sequence>MASPAIDQVQLSRQLYVMGMEAQTRMAQSDVLVVGMGGVGVEIAKNLALMGVKGVAIHDPTPARWADLASNFYLSEADAEAGTPRASACLPKLAELNSSVRVRLHTGSLGATDVSRFAVVVGCCLPLADQLALNAACRSAGSAFVLAEAMGALGVVFCDFGSSFVVRDPTGEEPVVRVVTAVTSEADGVVTVHPSERHGLSPGDAVTFDGIQGMTELNGCPPRRVTSVLDGHRFRIGDTSGFAPFQPGNGHVKQVVQPLTVSFEPLDVSLERPTFVATDFAKTSRLAGTHALWRGLHAFRGRDGGAGRLPAAWDIGEAEEVLALAEGEGCGGSGASTFQASAPEGCAPPPPDAALSREAATRLACASSATLSPMCSVVGAMAASEALKACSGKFTPISQWMYLEASEALPPAGALTPADCAARGDRYDGQRRAVGSAVQDQLCHSSWFVVGAGAIGCEALKTLAMMGVAAPIPGSGPASSSSSSGAAAAAADSSTAAGSAGAKADRVVVTDMDSIEKSNLSRQFLFRAADIGLPKSATAAAATAAMNPLIRVEAMETRVAADTEDVFDEAFWRGLDGVVTALDNVEARLYVDNRCVQFGKPMLESGTLGTKGHVQVVLPGSSVSYGSTSDPAEVSVPVCTLKSFPSKIEHTIQWARDWFEGEFAQAAEAANAFAADSAFLATIAGTPTRVETLERVVGVFASASAAAPAQPSAAAAAAGASAASPLSPVARACAAWAREQFESLFNHRIAQLCHTFPADATNDDGLPFWSGTKRRPRPLAFDPADPLHRTFVASAVRLRAAMLGTEVQTDTEESVDALAAAAAATTVAPFVAKDEQIARDDEELAAMQEAKGDGGDGGVAAGLEARLAAFGAAKGRHFAVIAFEKDDDLHASLLAAASNLRARNYGIEELDVMQTRRIAGRIIPAIATTTALVVGLVGLELFKLAQTQLARRGPAVAGRVRTKPITDHRDAFVNVALPVLTVTEPMECPATIVRLPAGAKYVPPGLSADAVDVSVAREWRVTMWDAVDLKGPMTMQELLDWAEEQFGMEVDSVNIEMATLYNATMASMPMRAAVTRQRASMTIPKVYEAVTGTPLPAQPSVQLLVTLAPPEEDDDDEEEAEGPELPVVTYWMSPEELDDLRAASATRAEA</sequence>
<keyword evidence="6" id="KW-0067">ATP-binding</keyword>
<keyword evidence="3" id="KW-0436">Ligase</keyword>
<dbReference type="InterPro" id="IPR018965">
    <property type="entry name" value="Ub-activating_enz_E1_C"/>
</dbReference>
<dbReference type="GO" id="GO:0005737">
    <property type="term" value="C:cytoplasm"/>
    <property type="evidence" value="ECO:0007669"/>
    <property type="project" value="TreeGrafter"/>
</dbReference>
<dbReference type="Gene3D" id="3.10.290.60">
    <property type="entry name" value="Ubiquitin-activating enzyme E1, UFD domain"/>
    <property type="match status" value="1"/>
</dbReference>
<dbReference type="Pfam" id="PF10585">
    <property type="entry name" value="UBA_E1_SCCH"/>
    <property type="match status" value="1"/>
</dbReference>
<evidence type="ECO:0000256" key="3">
    <source>
        <dbReference type="ARBA" id="ARBA00022598"/>
    </source>
</evidence>
<dbReference type="Proteomes" id="UP000324907">
    <property type="component" value="Unassembled WGS sequence"/>
</dbReference>
<dbReference type="InterPro" id="IPR042302">
    <property type="entry name" value="E1_FCCH_sf"/>
</dbReference>
<dbReference type="Gene3D" id="1.10.10.2660">
    <property type="entry name" value="Ubiquitin-activating enzyme E1, SCCH domain"/>
    <property type="match status" value="1"/>
</dbReference>
<evidence type="ECO:0000256" key="1">
    <source>
        <dbReference type="ARBA" id="ARBA00004906"/>
    </source>
</evidence>
<dbReference type="GO" id="GO:0031510">
    <property type="term" value="C:SUMO activating enzyme complex"/>
    <property type="evidence" value="ECO:0007669"/>
    <property type="project" value="TreeGrafter"/>
</dbReference>
<dbReference type="PROSITE" id="PS00536">
    <property type="entry name" value="UBIQUITIN_ACTIVAT_1"/>
    <property type="match status" value="1"/>
</dbReference>
<dbReference type="SMART" id="SM00985">
    <property type="entry name" value="UBA_e1_C"/>
    <property type="match status" value="1"/>
</dbReference>
<dbReference type="InterPro" id="IPR000594">
    <property type="entry name" value="ThiF_NAD_FAD-bd"/>
</dbReference>
<dbReference type="InterPro" id="IPR042449">
    <property type="entry name" value="Ub-E1_IAD_1"/>
</dbReference>
<dbReference type="GO" id="GO:0005524">
    <property type="term" value="F:ATP binding"/>
    <property type="evidence" value="ECO:0007669"/>
    <property type="project" value="UniProtKB-KW"/>
</dbReference>
<dbReference type="InterPro" id="IPR035985">
    <property type="entry name" value="Ubiquitin-activating_enz"/>
</dbReference>
<gene>
    <name evidence="10" type="ORF">FNF28_07560</name>
</gene>
<evidence type="ECO:0000256" key="5">
    <source>
        <dbReference type="ARBA" id="ARBA00022786"/>
    </source>
</evidence>
<dbReference type="AlphaFoldDB" id="A0A5A8C635"/>
<dbReference type="UniPathway" id="UPA00143"/>
<evidence type="ECO:0000313" key="11">
    <source>
        <dbReference type="Proteomes" id="UP000324907"/>
    </source>
</evidence>
<comment type="caution">
    <text evidence="10">The sequence shown here is derived from an EMBL/GenBank/DDBJ whole genome shotgun (WGS) entry which is preliminary data.</text>
</comment>
<comment type="similarity">
    <text evidence="2">Belongs to the ubiquitin-activating E1 family.</text>
</comment>
<feature type="region of interest" description="Disordered" evidence="8">
    <location>
        <begin position="1108"/>
        <end position="1133"/>
    </location>
</feature>
<dbReference type="Gene3D" id="3.40.50.12550">
    <property type="entry name" value="Ubiquitin-activating enzyme E1, inactive adenylation domain, subdomain 2"/>
    <property type="match status" value="1"/>
</dbReference>
<dbReference type="Gene3D" id="3.40.50.720">
    <property type="entry name" value="NAD(P)-binding Rossmann-like Domain"/>
    <property type="match status" value="2"/>
</dbReference>
<dbReference type="InterPro" id="IPR033127">
    <property type="entry name" value="UBQ-activ_enz_E1_Cys_AS"/>
</dbReference>
<feature type="domain" description="Ubiquitin-activating enzyme E1 C-terminal" evidence="9">
    <location>
        <begin position="968"/>
        <end position="1125"/>
    </location>
</feature>
<dbReference type="GO" id="GO:0019948">
    <property type="term" value="F:SUMO activating enzyme activity"/>
    <property type="evidence" value="ECO:0007669"/>
    <property type="project" value="TreeGrafter"/>
</dbReference>
<dbReference type="EMBL" id="VLTL01000281">
    <property type="protein sequence ID" value="KAA0147520.1"/>
    <property type="molecule type" value="Genomic_DNA"/>
</dbReference>
<reference evidence="10 11" key="1">
    <citation type="submission" date="2019-07" db="EMBL/GenBank/DDBJ databases">
        <title>Genomes of Cafeteria roenbergensis.</title>
        <authorList>
            <person name="Fischer M.G."/>
            <person name="Hackl T."/>
            <person name="Roman M."/>
        </authorList>
    </citation>
    <scope>NUCLEOTIDE SEQUENCE [LARGE SCALE GENOMIC DNA]</scope>
    <source>
        <strain evidence="10 11">RCC970-E3</strain>
    </source>
</reference>
<feature type="compositionally biased region" description="Acidic residues" evidence="8">
    <location>
        <begin position="1110"/>
        <end position="1122"/>
    </location>
</feature>
<dbReference type="PRINTS" id="PR01849">
    <property type="entry name" value="UBIQUITINACT"/>
</dbReference>
<dbReference type="GO" id="GO:0016925">
    <property type="term" value="P:protein sumoylation"/>
    <property type="evidence" value="ECO:0007669"/>
    <property type="project" value="TreeGrafter"/>
</dbReference>
<evidence type="ECO:0000256" key="6">
    <source>
        <dbReference type="ARBA" id="ARBA00022840"/>
    </source>
</evidence>
<dbReference type="PANTHER" id="PTHR10953">
    <property type="entry name" value="UBIQUITIN-ACTIVATING ENZYME E1"/>
    <property type="match status" value="1"/>
</dbReference>
<dbReference type="FunFam" id="3.50.50.80:FF:000001">
    <property type="entry name" value="ubiquitin-like modifier-activating enzyme 1"/>
    <property type="match status" value="1"/>
</dbReference>
<evidence type="ECO:0000256" key="7">
    <source>
        <dbReference type="PROSITE-ProRule" id="PRU10132"/>
    </source>
</evidence>
<dbReference type="SUPFAM" id="SSF69572">
    <property type="entry name" value="Activating enzymes of the ubiquitin-like proteins"/>
    <property type="match status" value="2"/>
</dbReference>
<dbReference type="InterPro" id="IPR038252">
    <property type="entry name" value="UBA_E1_C_sf"/>
</dbReference>
<name>A0A5A8C635_CAFRO</name>
<proteinExistence type="inferred from homology"/>
<dbReference type="InterPro" id="IPR045886">
    <property type="entry name" value="ThiF/MoeB/HesA"/>
</dbReference>
<accession>A0A5A8C635</accession>
<dbReference type="InterPro" id="IPR018074">
    <property type="entry name" value="UBQ-activ_enz_E1_CS"/>
</dbReference>
<dbReference type="Gene3D" id="2.40.30.180">
    <property type="entry name" value="Ubiquitin-activating enzyme E1, FCCH domain"/>
    <property type="match status" value="1"/>
</dbReference>
<dbReference type="InterPro" id="IPR019572">
    <property type="entry name" value="UBA_E1_SCCH"/>
</dbReference>
<evidence type="ECO:0000259" key="9">
    <source>
        <dbReference type="SMART" id="SM00985"/>
    </source>
</evidence>
<keyword evidence="4" id="KW-0547">Nucleotide-binding</keyword>
<dbReference type="Pfam" id="PF09358">
    <property type="entry name" value="E1_UFD"/>
    <property type="match status" value="1"/>
</dbReference>
<dbReference type="PANTHER" id="PTHR10953:SF4">
    <property type="entry name" value="UBIQUITIN-ACTIVATING ENZYME E1 C-TERMINAL DOMAIN-CONTAINING PROTEIN"/>
    <property type="match status" value="1"/>
</dbReference>